<keyword evidence="2" id="KW-0732">Signal</keyword>
<feature type="region of interest" description="Disordered" evidence="1">
    <location>
        <begin position="234"/>
        <end position="285"/>
    </location>
</feature>
<proteinExistence type="predicted"/>
<protein>
    <recommendedName>
        <fullName evidence="5">Sensor domain-containing protein</fullName>
    </recommendedName>
</protein>
<accession>A0ABR8MDE8</accession>
<feature type="compositionally biased region" description="Low complexity" evidence="1">
    <location>
        <begin position="28"/>
        <end position="53"/>
    </location>
</feature>
<dbReference type="RefSeq" id="WP_191198476.1">
    <property type="nucleotide sequence ID" value="NZ_BAAAPA010000003.1"/>
</dbReference>
<evidence type="ECO:0000313" key="4">
    <source>
        <dbReference type="Proteomes" id="UP000649289"/>
    </source>
</evidence>
<name>A0ABR8MDE8_9ACTN</name>
<feature type="signal peptide" evidence="2">
    <location>
        <begin position="1"/>
        <end position="19"/>
    </location>
</feature>
<sequence>MRFRAAIATAALAGTLAVAGCGERAPDDASSGGAGDAADATGTTSPATGTTGAVGAIPDDFPLADGMGGPQDTIVTSRSGTGLRDLTLCGTTPLRGLPTRDRMVADNSGGEAADTRELVLLGDPGQAAALATTISELPTTCGATETSGRTETTTEVRRSPFGPSPAATLVQTYTLDGEPGPGATIIQVVPAGAALLATSTYGEWGADDLEAQISSTAEPLARTVASLAVFADQAASPSTPSSTPSPASTGAAATIPADFPLGVGLPDGDGETEVSPPSADGDGMGEVEMCGRVVWPHARGVEVGPTERLVTSALGPEYFDARELIVHEDADAAVEGMAALRQAAEECRSLDNQVWTDLERDTGYDTVTMGLTYDDGLGSSVFQVTRVGSARLMVQTYGEGSLASLGSQADGVTETTGQIVSAMCAFTKTGC</sequence>
<dbReference type="PROSITE" id="PS51257">
    <property type="entry name" value="PROKAR_LIPOPROTEIN"/>
    <property type="match status" value="1"/>
</dbReference>
<dbReference type="EMBL" id="JACXYY010000002">
    <property type="protein sequence ID" value="MBD3914150.1"/>
    <property type="molecule type" value="Genomic_DNA"/>
</dbReference>
<keyword evidence="4" id="KW-1185">Reference proteome</keyword>
<evidence type="ECO:0008006" key="5">
    <source>
        <dbReference type="Google" id="ProtNLM"/>
    </source>
</evidence>
<dbReference type="Proteomes" id="UP000649289">
    <property type="component" value="Unassembled WGS sequence"/>
</dbReference>
<feature type="chain" id="PRO_5046619365" description="Sensor domain-containing protein" evidence="2">
    <location>
        <begin position="20"/>
        <end position="431"/>
    </location>
</feature>
<organism evidence="3 4">
    <name type="scientific">Nocardioides hwasunensis</name>
    <dbReference type="NCBI Taxonomy" id="397258"/>
    <lineage>
        <taxon>Bacteria</taxon>
        <taxon>Bacillati</taxon>
        <taxon>Actinomycetota</taxon>
        <taxon>Actinomycetes</taxon>
        <taxon>Propionibacteriales</taxon>
        <taxon>Nocardioidaceae</taxon>
        <taxon>Nocardioides</taxon>
    </lineage>
</organism>
<evidence type="ECO:0000256" key="2">
    <source>
        <dbReference type="SAM" id="SignalP"/>
    </source>
</evidence>
<gene>
    <name evidence="3" type="ORF">IEZ25_05945</name>
</gene>
<comment type="caution">
    <text evidence="3">The sequence shown here is derived from an EMBL/GenBank/DDBJ whole genome shotgun (WGS) entry which is preliminary data.</text>
</comment>
<evidence type="ECO:0000256" key="1">
    <source>
        <dbReference type="SAM" id="MobiDB-lite"/>
    </source>
</evidence>
<feature type="compositionally biased region" description="Low complexity" evidence="1">
    <location>
        <begin position="234"/>
        <end position="254"/>
    </location>
</feature>
<reference evidence="3 4" key="1">
    <citation type="submission" date="2020-09" db="EMBL/GenBank/DDBJ databases">
        <title>novel species in genus Nocardioides.</title>
        <authorList>
            <person name="Zhang G."/>
        </authorList>
    </citation>
    <scope>NUCLEOTIDE SEQUENCE [LARGE SCALE GENOMIC DNA]</scope>
    <source>
        <strain evidence="3 4">19197</strain>
    </source>
</reference>
<feature type="region of interest" description="Disordered" evidence="1">
    <location>
        <begin position="139"/>
        <end position="165"/>
    </location>
</feature>
<evidence type="ECO:0000313" key="3">
    <source>
        <dbReference type="EMBL" id="MBD3914150.1"/>
    </source>
</evidence>
<feature type="region of interest" description="Disordered" evidence="1">
    <location>
        <begin position="22"/>
        <end position="78"/>
    </location>
</feature>